<keyword evidence="2" id="KW-1185">Reference proteome</keyword>
<evidence type="ECO:0000313" key="2">
    <source>
        <dbReference type="Proteomes" id="UP000306585"/>
    </source>
</evidence>
<dbReference type="InterPro" id="IPR007402">
    <property type="entry name" value="DUF455"/>
</dbReference>
<dbReference type="InterPro" id="IPR011197">
    <property type="entry name" value="UCP012318"/>
</dbReference>
<dbReference type="EMBL" id="VBRY01000001">
    <property type="protein sequence ID" value="TLS69006.1"/>
    <property type="molecule type" value="Genomic_DNA"/>
</dbReference>
<dbReference type="AlphaFoldDB" id="A0A5R9GRY8"/>
<dbReference type="PIRSF" id="PIRSF012318">
    <property type="entry name" value="UCP012318"/>
    <property type="match status" value="1"/>
</dbReference>
<dbReference type="PANTHER" id="PTHR42782">
    <property type="entry name" value="SI:CH73-314G15.3"/>
    <property type="match status" value="1"/>
</dbReference>
<name>A0A5R9GRY8_9PROT</name>
<dbReference type="RefSeq" id="WP_138237821.1">
    <property type="nucleotide sequence ID" value="NZ_VBRY01000001.1"/>
</dbReference>
<comment type="caution">
    <text evidence="1">The sequence shown here is derived from an EMBL/GenBank/DDBJ whole genome shotgun (WGS) entry which is preliminary data.</text>
</comment>
<reference evidence="1 2" key="1">
    <citation type="journal article" date="2019" name="Appl. Environ. Microbiol.">
        <title>Environmental Evidence and Genomic Insight of Iron-oxidizing Bacteria Preference Towards More Corrosion Resistant Stainless Steel at Higher Salinities.</title>
        <authorList>
            <person name="Garrison C.E."/>
            <person name="Price K.A."/>
            <person name="Field E.K."/>
        </authorList>
    </citation>
    <scope>NUCLEOTIDE SEQUENCE [LARGE SCALE GENOMIC DNA]</scope>
    <source>
        <strain evidence="1 2">P3</strain>
    </source>
</reference>
<accession>A0A5R9GRY8</accession>
<dbReference type="Pfam" id="PF04305">
    <property type="entry name" value="DUF455"/>
    <property type="match status" value="1"/>
</dbReference>
<dbReference type="Proteomes" id="UP000306585">
    <property type="component" value="Unassembled WGS sequence"/>
</dbReference>
<dbReference type="InterPro" id="IPR009078">
    <property type="entry name" value="Ferritin-like_SF"/>
</dbReference>
<dbReference type="SUPFAM" id="SSF47240">
    <property type="entry name" value="Ferritin-like"/>
    <property type="match status" value="1"/>
</dbReference>
<evidence type="ECO:0000313" key="1">
    <source>
        <dbReference type="EMBL" id="TLS69006.1"/>
    </source>
</evidence>
<sequence>MVNELRQGAHQCLLLEEVDEKLAAVRELVRMQQAGALTLAVAAGLEPVMQPGRPVRPELIRASRVKRRGFGTREGRATMMHAIAHIEFNAINLALDAVSRFSDMPASFYTDWLNVAHEEVYHFELIRAHLRHLGADYGDYPAHGGLWEMCEKTAHDVLSRMALVPRVLEARGLDVTPGIQEKLAQAGDHHAVSLLDIIMRDEVGHVAVGNHWFNYLCGQRGLDPFATFTALIGEYYPRGLAGPYNMLAREQAGFSAQEMTMLGCASDV</sequence>
<dbReference type="PANTHER" id="PTHR42782:SF4">
    <property type="entry name" value="DUF455 DOMAIN-CONTAINING PROTEIN"/>
    <property type="match status" value="1"/>
</dbReference>
<gene>
    <name evidence="1" type="ORF">FEF65_00465</name>
</gene>
<organism evidence="1 2">
    <name type="scientific">Mariprofundus erugo</name>
    <dbReference type="NCBI Taxonomy" id="2528639"/>
    <lineage>
        <taxon>Bacteria</taxon>
        <taxon>Pseudomonadati</taxon>
        <taxon>Pseudomonadota</taxon>
        <taxon>Candidatius Mariprofundia</taxon>
        <taxon>Mariprofundales</taxon>
        <taxon>Mariprofundaceae</taxon>
        <taxon>Mariprofundus</taxon>
    </lineage>
</organism>
<protein>
    <submittedName>
        <fullName evidence="1">Ferritin-like domain-containing protein</fullName>
    </submittedName>
</protein>
<proteinExistence type="predicted"/>
<dbReference type="CDD" id="cd00657">
    <property type="entry name" value="Ferritin_like"/>
    <property type="match status" value="1"/>
</dbReference>